<proteinExistence type="predicted"/>
<dbReference type="AlphaFoldDB" id="A0A918C5X5"/>
<dbReference type="EMBL" id="BMTU01000021">
    <property type="protein sequence ID" value="GGR08529.1"/>
    <property type="molecule type" value="Genomic_DNA"/>
</dbReference>
<sequence>MAKSVRLGIIRARHDTAVPVIPDPACFAVLMTGDHAVLRFWENTTRGHLDFVDSTMFPWVDMTIGTDTSRAAQARAAVDALRARFPDPPEWPGLDGLIVLTHPGQRTVPNPLAGTPGQPPTITQSFDGGASGVDGLPVAVLPVMASDHTFMCHEVGHVLGLDHSFGLDNNGTDWAPGDADIIVGQEYGSPYDLMSSATFAGRFLGTGPTYAGEPTFTGPAVPGWPYPGAVAMGPHLARANLHLFMPDALAGRVVEAPFPQPGAPVTARLVPASASNGRCLLLLHPPGEPANGVGRVYVEYRVPEGWDAGMDPLGASLSREGVVVHSVVDIADKGPRVWYRGAVPTHSPDTDVTVSTTPLVVRTVAADPDRHWVDVSVTAGAASAAEIVRGLQTDGVMGPVGDLQETRTPCGDPVRRGTFATATTAAFGVRSTGFGGSGVPVDPQPTVSWSVGGVPVAAPGGTVEVPVDGAVFTLDYTIEPETAELVLTSRGGERYETPAVVTVSGGGTTASATAVFTAPGWVEGVHPDDVAKLGDCLARIAQRYQRMPAPFRRPTPEPPWSDLSTRRIAERAWLRQAFRLIAQPPDLDAVGRGELSRLLQAQASPSAFMDALAEVAVDYSVPEADLADWLRNPEFTPYPALAQSLLLRLNSRGLKRPVFLDVIAFNYENSPGQPSPRLLEDVDTGVLEAAVVEGWNVRYGETAPGFAQLLA</sequence>
<accession>A0A918C5X5</accession>
<evidence type="ECO:0000313" key="2">
    <source>
        <dbReference type="Proteomes" id="UP000656732"/>
    </source>
</evidence>
<dbReference type="SUPFAM" id="SSF55486">
    <property type="entry name" value="Metalloproteases ('zincins'), catalytic domain"/>
    <property type="match status" value="1"/>
</dbReference>
<name>A0A918C5X5_9ACTN</name>
<evidence type="ECO:0000313" key="1">
    <source>
        <dbReference type="EMBL" id="GGR08529.1"/>
    </source>
</evidence>
<keyword evidence="2" id="KW-1185">Reference proteome</keyword>
<reference evidence="1" key="2">
    <citation type="submission" date="2020-09" db="EMBL/GenBank/DDBJ databases">
        <authorList>
            <person name="Sun Q."/>
            <person name="Ohkuma M."/>
        </authorList>
    </citation>
    <scope>NUCLEOTIDE SEQUENCE</scope>
    <source>
        <strain evidence="1">JCM 4403</strain>
    </source>
</reference>
<dbReference type="RefSeq" id="WP_189561670.1">
    <property type="nucleotide sequence ID" value="NZ_BMTU01000021.1"/>
</dbReference>
<reference evidence="1" key="1">
    <citation type="journal article" date="2014" name="Int. J. Syst. Evol. Microbiol.">
        <title>Complete genome sequence of Corynebacterium casei LMG S-19264T (=DSM 44701T), isolated from a smear-ripened cheese.</title>
        <authorList>
            <consortium name="US DOE Joint Genome Institute (JGI-PGF)"/>
            <person name="Walter F."/>
            <person name="Albersmeier A."/>
            <person name="Kalinowski J."/>
            <person name="Ruckert C."/>
        </authorList>
    </citation>
    <scope>NUCLEOTIDE SEQUENCE</scope>
    <source>
        <strain evidence="1">JCM 4403</strain>
    </source>
</reference>
<organism evidence="1 2">
    <name type="scientific">Streptomyces pilosus</name>
    <dbReference type="NCBI Taxonomy" id="28893"/>
    <lineage>
        <taxon>Bacteria</taxon>
        <taxon>Bacillati</taxon>
        <taxon>Actinomycetota</taxon>
        <taxon>Actinomycetes</taxon>
        <taxon>Kitasatosporales</taxon>
        <taxon>Streptomycetaceae</taxon>
        <taxon>Streptomyces</taxon>
    </lineage>
</organism>
<gene>
    <name evidence="1" type="ORF">GCM10010280_65470</name>
</gene>
<dbReference type="Proteomes" id="UP000656732">
    <property type="component" value="Unassembled WGS sequence"/>
</dbReference>
<protein>
    <submittedName>
        <fullName evidence="1">Uncharacterized protein</fullName>
    </submittedName>
</protein>
<comment type="caution">
    <text evidence="1">The sequence shown here is derived from an EMBL/GenBank/DDBJ whole genome shotgun (WGS) entry which is preliminary data.</text>
</comment>